<dbReference type="AlphaFoldDB" id="A0A0T9TTL4"/>
<accession>A0A0T9TTL4</accession>
<organism evidence="1 4">
    <name type="scientific">Yersinia aldovae</name>
    <dbReference type="NCBI Taxonomy" id="29483"/>
    <lineage>
        <taxon>Bacteria</taxon>
        <taxon>Pseudomonadati</taxon>
        <taxon>Pseudomonadota</taxon>
        <taxon>Gammaproteobacteria</taxon>
        <taxon>Enterobacterales</taxon>
        <taxon>Yersiniaceae</taxon>
        <taxon>Yersinia</taxon>
    </lineage>
</organism>
<dbReference type="Gene3D" id="2.30.110.20">
    <property type="entry name" value="Hcp1-like"/>
    <property type="match status" value="1"/>
</dbReference>
<dbReference type="RefSeq" id="WP_004702671.1">
    <property type="nucleotide sequence ID" value="NZ_CABHPY010000135.1"/>
</dbReference>
<dbReference type="InterPro" id="IPR052947">
    <property type="entry name" value="T6SS_Hcp1_domain"/>
</dbReference>
<dbReference type="InterPro" id="IPR036624">
    <property type="entry name" value="Hcp1-lik_sf"/>
</dbReference>
<dbReference type="Proteomes" id="UP000038647">
    <property type="component" value="Unassembled WGS sequence"/>
</dbReference>
<evidence type="ECO:0000313" key="1">
    <source>
        <dbReference type="EMBL" id="CNL01511.1"/>
    </source>
</evidence>
<evidence type="ECO:0000313" key="3">
    <source>
        <dbReference type="Proteomes" id="UP000038647"/>
    </source>
</evidence>
<dbReference type="PANTHER" id="PTHR34319:SF7">
    <property type="entry name" value="HNH ENDONUCLEASE DOMAIN-CONTAINING PROTEIN"/>
    <property type="match status" value="1"/>
</dbReference>
<protein>
    <submittedName>
        <fullName evidence="1">Hemolysin-coregulated protein</fullName>
    </submittedName>
</protein>
<dbReference type="OrthoDB" id="6504831at2"/>
<name>A0A0T9TTL4_YERAL</name>
<dbReference type="NCBIfam" id="TIGR03344">
    <property type="entry name" value="VI_effect_Hcp1"/>
    <property type="match status" value="1"/>
</dbReference>
<reference evidence="1 4" key="2">
    <citation type="submission" date="2015-03" db="EMBL/GenBank/DDBJ databases">
        <authorList>
            <person name="Murphy D."/>
        </authorList>
    </citation>
    <scope>NUCLEOTIDE SEQUENCE [LARGE SCALE GENOMIC DNA]</scope>
    <source>
        <strain evidence="1 4">IP06005</strain>
    </source>
</reference>
<dbReference type="Proteomes" id="UP000041595">
    <property type="component" value="Unassembled WGS sequence"/>
</dbReference>
<dbReference type="Pfam" id="PF05638">
    <property type="entry name" value="T6SS_HCP"/>
    <property type="match status" value="1"/>
</dbReference>
<proteinExistence type="predicted"/>
<dbReference type="InterPro" id="IPR008514">
    <property type="entry name" value="T6SS_Hcp"/>
</dbReference>
<reference evidence="2 3" key="1">
    <citation type="submission" date="2015-03" db="EMBL/GenBank/DDBJ databases">
        <authorList>
            <consortium name="Pathogen Informatics"/>
            <person name="Murphy D."/>
        </authorList>
    </citation>
    <scope>NUCLEOTIDE SEQUENCE [LARGE SCALE GENOMIC DNA]</scope>
    <source>
        <strain evidence="2 3">IP08791</strain>
    </source>
</reference>
<dbReference type="SUPFAM" id="SSF141452">
    <property type="entry name" value="Hcp1-like"/>
    <property type="match status" value="1"/>
</dbReference>
<evidence type="ECO:0000313" key="2">
    <source>
        <dbReference type="EMBL" id="CNL23117.1"/>
    </source>
</evidence>
<dbReference type="eggNOG" id="COG3157">
    <property type="taxonomic scope" value="Bacteria"/>
</dbReference>
<gene>
    <name evidence="1" type="primary">hcp5</name>
    <name evidence="1" type="ORF">ERS137965_01780</name>
    <name evidence="2" type="ORF">ERS137966_02632</name>
</gene>
<dbReference type="PANTHER" id="PTHR34319">
    <property type="entry name" value="MAJOR EXPORTED PROTEIN"/>
    <property type="match status" value="1"/>
</dbReference>
<keyword evidence="3" id="KW-1185">Reference proteome</keyword>
<evidence type="ECO:0000313" key="4">
    <source>
        <dbReference type="Proteomes" id="UP000041595"/>
    </source>
</evidence>
<dbReference type="EMBL" id="CQEH01000011">
    <property type="protein sequence ID" value="CNL23117.1"/>
    <property type="molecule type" value="Genomic_DNA"/>
</dbReference>
<sequence>MANLIYLTLKGEKQGLISQGCSTLASIGNKYQNGHENQIFILQLNHSITRSQNVNHQPINFIKPLDKSSPLLMIAITDNETVDLVFDFYRTSQSGSQEKYYSVSLQGATLVGLNVNYPHAINHDNGQPEEVVSVQYRDITCQHHIAGTSGYSIWDDRVY</sequence>
<dbReference type="EMBL" id="CQEJ01000008">
    <property type="protein sequence ID" value="CNL01511.1"/>
    <property type="molecule type" value="Genomic_DNA"/>
</dbReference>